<dbReference type="PANTHER" id="PTHR43877">
    <property type="entry name" value="AMINOALKYLPHOSPHONATE N-ACETYLTRANSFERASE-RELATED-RELATED"/>
    <property type="match status" value="1"/>
</dbReference>
<dbReference type="GO" id="GO:0033897">
    <property type="term" value="F:ribonuclease T2 activity"/>
    <property type="evidence" value="ECO:0007669"/>
    <property type="project" value="InterPro"/>
</dbReference>
<evidence type="ECO:0000313" key="5">
    <source>
        <dbReference type="Proteomes" id="UP000030816"/>
    </source>
</evidence>
<dbReference type="AlphaFoldDB" id="A0A0B2WX44"/>
<keyword evidence="1 4" id="KW-0808">Transferase</keyword>
<dbReference type="InterPro" id="IPR000182">
    <property type="entry name" value="GNAT_dom"/>
</dbReference>
<dbReference type="PROSITE" id="PS00530">
    <property type="entry name" value="RNASE_T2_1"/>
    <property type="match status" value="1"/>
</dbReference>
<dbReference type="RefSeq" id="XP_040679230.1">
    <property type="nucleotide sequence ID" value="XM_040822724.1"/>
</dbReference>
<dbReference type="GO" id="GO:0016747">
    <property type="term" value="F:acyltransferase activity, transferring groups other than amino-acyl groups"/>
    <property type="evidence" value="ECO:0007669"/>
    <property type="project" value="InterPro"/>
</dbReference>
<dbReference type="CDD" id="cd04301">
    <property type="entry name" value="NAT_SF"/>
    <property type="match status" value="1"/>
</dbReference>
<accession>A0A0B2WX44</accession>
<proteinExistence type="predicted"/>
<gene>
    <name evidence="4" type="ORF">MAM_03925</name>
</gene>
<evidence type="ECO:0000313" key="4">
    <source>
        <dbReference type="EMBL" id="KHN98164.1"/>
    </source>
</evidence>
<dbReference type="GeneID" id="63738380"/>
<dbReference type="Gene3D" id="3.40.630.30">
    <property type="match status" value="1"/>
</dbReference>
<comment type="caution">
    <text evidence="4">The sequence shown here is derived from an EMBL/GenBank/DDBJ whole genome shotgun (WGS) entry which is preliminary data.</text>
</comment>
<sequence>MSQAGIVLAFNPKQHSYLTLYLAAIHASCITQDQAIATFLPPLSHEKLLKWWKERIAEVNDGKRLIWILVTEVDASGKPRGSEVMGVVMLSTPFSETGAFRGYVEKLLVHRNFRGRGGAKALMEALENEAANMGRSVLLLDTEADSVAEAVFRKLGYVETGRVPRYGMSPTGELKDVEPVLSRLCEAKLDRAKDSCCVETYGGLPVATQPRSTLTGLEDRGQIYPRDEWSIHGLWPGEQQEHTSSSARKYWQGPLLAICPDFCNGTALSG</sequence>
<dbReference type="EMBL" id="AZHE01000008">
    <property type="protein sequence ID" value="KHN98164.1"/>
    <property type="molecule type" value="Genomic_DNA"/>
</dbReference>
<dbReference type="HOGENOM" id="CLU_1030889_0_0_1"/>
<feature type="domain" description="N-acetyltransferase" evidence="3">
    <location>
        <begin position="38"/>
        <end position="178"/>
    </location>
</feature>
<keyword evidence="5" id="KW-1185">Reference proteome</keyword>
<protein>
    <submittedName>
        <fullName evidence="4">Acyl-CoA N-acyltransferase</fullName>
    </submittedName>
</protein>
<dbReference type="InterPro" id="IPR018188">
    <property type="entry name" value="RNase_T2_His_AS_1"/>
</dbReference>
<dbReference type="Proteomes" id="UP000030816">
    <property type="component" value="Unassembled WGS sequence"/>
</dbReference>
<dbReference type="InterPro" id="IPR050832">
    <property type="entry name" value="Bact_Acetyltransf"/>
</dbReference>
<reference evidence="4 5" key="1">
    <citation type="journal article" date="2014" name="Proc. Natl. Acad. Sci. U.S.A.">
        <title>Trajectory and genomic determinants of fungal-pathogen speciation and host adaptation.</title>
        <authorList>
            <person name="Hu X."/>
            <person name="Xiao G."/>
            <person name="Zheng P."/>
            <person name="Shang Y."/>
            <person name="Su Y."/>
            <person name="Zhang X."/>
            <person name="Liu X."/>
            <person name="Zhan S."/>
            <person name="St Leger R.J."/>
            <person name="Wang C."/>
        </authorList>
    </citation>
    <scope>NUCLEOTIDE SEQUENCE [LARGE SCALE GENOMIC DNA]</scope>
    <source>
        <strain evidence="4 5">ARSEF 1941</strain>
    </source>
</reference>
<dbReference type="STRING" id="1081103.A0A0B2WX44"/>
<dbReference type="SUPFAM" id="SSF55729">
    <property type="entry name" value="Acyl-CoA N-acyltransferases (Nat)"/>
    <property type="match status" value="1"/>
</dbReference>
<organism evidence="4 5">
    <name type="scientific">Metarhizium album (strain ARSEF 1941)</name>
    <dbReference type="NCBI Taxonomy" id="1081103"/>
    <lineage>
        <taxon>Eukaryota</taxon>
        <taxon>Fungi</taxon>
        <taxon>Dikarya</taxon>
        <taxon>Ascomycota</taxon>
        <taxon>Pezizomycotina</taxon>
        <taxon>Sordariomycetes</taxon>
        <taxon>Hypocreomycetidae</taxon>
        <taxon>Hypocreales</taxon>
        <taxon>Clavicipitaceae</taxon>
        <taxon>Metarhizium</taxon>
    </lineage>
</organism>
<dbReference type="InterPro" id="IPR016181">
    <property type="entry name" value="Acyl_CoA_acyltransferase"/>
</dbReference>
<dbReference type="InterPro" id="IPR036430">
    <property type="entry name" value="RNase_T2-like_sf"/>
</dbReference>
<dbReference type="Pfam" id="PF00583">
    <property type="entry name" value="Acetyltransf_1"/>
    <property type="match status" value="1"/>
</dbReference>
<dbReference type="OrthoDB" id="41532at2759"/>
<evidence type="ECO:0000256" key="1">
    <source>
        <dbReference type="ARBA" id="ARBA00022679"/>
    </source>
</evidence>
<keyword evidence="2 4" id="KW-0012">Acyltransferase</keyword>
<dbReference type="GO" id="GO:0003723">
    <property type="term" value="F:RNA binding"/>
    <property type="evidence" value="ECO:0007669"/>
    <property type="project" value="InterPro"/>
</dbReference>
<name>A0A0B2WX44_METAS</name>
<dbReference type="PROSITE" id="PS51186">
    <property type="entry name" value="GNAT"/>
    <property type="match status" value="1"/>
</dbReference>
<evidence type="ECO:0000256" key="2">
    <source>
        <dbReference type="ARBA" id="ARBA00023315"/>
    </source>
</evidence>
<evidence type="ECO:0000259" key="3">
    <source>
        <dbReference type="PROSITE" id="PS51186"/>
    </source>
</evidence>
<dbReference type="Gene3D" id="3.90.730.10">
    <property type="entry name" value="Ribonuclease T2-like"/>
    <property type="match status" value="1"/>
</dbReference>